<organism evidence="1 2">
    <name type="scientific">Dipteronia dyeriana</name>
    <dbReference type="NCBI Taxonomy" id="168575"/>
    <lineage>
        <taxon>Eukaryota</taxon>
        <taxon>Viridiplantae</taxon>
        <taxon>Streptophyta</taxon>
        <taxon>Embryophyta</taxon>
        <taxon>Tracheophyta</taxon>
        <taxon>Spermatophyta</taxon>
        <taxon>Magnoliopsida</taxon>
        <taxon>eudicotyledons</taxon>
        <taxon>Gunneridae</taxon>
        <taxon>Pentapetalae</taxon>
        <taxon>rosids</taxon>
        <taxon>malvids</taxon>
        <taxon>Sapindales</taxon>
        <taxon>Sapindaceae</taxon>
        <taxon>Hippocastanoideae</taxon>
        <taxon>Acereae</taxon>
        <taxon>Dipteronia</taxon>
    </lineage>
</organism>
<reference evidence="1" key="1">
    <citation type="journal article" date="2023" name="Plant J.">
        <title>Genome sequences and population genomics provide insights into the demographic history, inbreeding, and mutation load of two 'living fossil' tree species of Dipteronia.</title>
        <authorList>
            <person name="Feng Y."/>
            <person name="Comes H.P."/>
            <person name="Chen J."/>
            <person name="Zhu S."/>
            <person name="Lu R."/>
            <person name="Zhang X."/>
            <person name="Li P."/>
            <person name="Qiu J."/>
            <person name="Olsen K.M."/>
            <person name="Qiu Y."/>
        </authorList>
    </citation>
    <scope>NUCLEOTIDE SEQUENCE</scope>
    <source>
        <strain evidence="1">KIB01</strain>
    </source>
</reference>
<name>A0AAD9X3V1_9ROSI</name>
<dbReference type="Gene3D" id="1.10.418.20">
    <property type="match status" value="1"/>
</dbReference>
<dbReference type="Proteomes" id="UP001280121">
    <property type="component" value="Unassembled WGS sequence"/>
</dbReference>
<keyword evidence="2" id="KW-1185">Reference proteome</keyword>
<comment type="caution">
    <text evidence="1">The sequence shown here is derived from an EMBL/GenBank/DDBJ whole genome shotgun (WGS) entry which is preliminary data.</text>
</comment>
<dbReference type="SUPFAM" id="SSF54001">
    <property type="entry name" value="Cysteine proteinases"/>
    <property type="match status" value="1"/>
</dbReference>
<dbReference type="EMBL" id="JANJYI010000004">
    <property type="protein sequence ID" value="KAK2652251.1"/>
    <property type="molecule type" value="Genomic_DNA"/>
</dbReference>
<dbReference type="InterPro" id="IPR038765">
    <property type="entry name" value="Papain-like_cys_pep_sf"/>
</dbReference>
<evidence type="ECO:0000313" key="2">
    <source>
        <dbReference type="Proteomes" id="UP001280121"/>
    </source>
</evidence>
<gene>
    <name evidence="1" type="ORF">Ddye_012107</name>
</gene>
<sequence>MKKPQSAEECLSPTLVKSLIGYANRLIDENGAIEIHMEAGIIDDESGCFYLMGDDILQFCEMEEISVTAILTYMRLLYEQLKNRKMDDMYRFVDPSALSEETGYKNDHRAHELLSRMMVVGPHHLLLLPFNAGAFTMFAEKIGKMEMKCVTWRMIKCPQQPTGVECGYYVMRYMKDIVANHQNVPIMEKFNRRDAYSQAEVDEVRSEWAEFVGKFC</sequence>
<accession>A0AAD9X3V1</accession>
<dbReference type="AlphaFoldDB" id="A0AAD9X3V1"/>
<evidence type="ECO:0008006" key="3">
    <source>
        <dbReference type="Google" id="ProtNLM"/>
    </source>
</evidence>
<proteinExistence type="predicted"/>
<evidence type="ECO:0000313" key="1">
    <source>
        <dbReference type="EMBL" id="KAK2652251.1"/>
    </source>
</evidence>
<protein>
    <recommendedName>
        <fullName evidence="3">Ubiquitin-like protease family profile domain-containing protein</fullName>
    </recommendedName>
</protein>